<dbReference type="EMBL" id="LJZO01000011">
    <property type="protein sequence ID" value="ROV99367.1"/>
    <property type="molecule type" value="Genomic_DNA"/>
</dbReference>
<evidence type="ECO:0000256" key="2">
    <source>
        <dbReference type="ARBA" id="ARBA00022723"/>
    </source>
</evidence>
<dbReference type="PROSITE" id="PS00463">
    <property type="entry name" value="ZN2_CY6_FUNGAL_1"/>
    <property type="match status" value="1"/>
</dbReference>
<evidence type="ECO:0000313" key="8">
    <source>
        <dbReference type="EMBL" id="ROV99367.1"/>
    </source>
</evidence>
<evidence type="ECO:0000313" key="9">
    <source>
        <dbReference type="Proteomes" id="UP000284375"/>
    </source>
</evidence>
<dbReference type="InterPro" id="IPR036864">
    <property type="entry name" value="Zn2-C6_fun-type_DNA-bd_sf"/>
</dbReference>
<feature type="domain" description="Zn(2)-C6 fungal-type" evidence="7">
    <location>
        <begin position="20"/>
        <end position="50"/>
    </location>
</feature>
<dbReference type="PANTHER" id="PTHR47338">
    <property type="entry name" value="ZN(II)2CYS6 TRANSCRIPTION FACTOR (EUROFUNG)-RELATED"/>
    <property type="match status" value="1"/>
</dbReference>
<proteinExistence type="predicted"/>
<dbReference type="AlphaFoldDB" id="A0A423W7N1"/>
<dbReference type="Pfam" id="PF00172">
    <property type="entry name" value="Zn_clus"/>
    <property type="match status" value="1"/>
</dbReference>
<keyword evidence="4" id="KW-0804">Transcription</keyword>
<evidence type="ECO:0000256" key="6">
    <source>
        <dbReference type="SAM" id="MobiDB-lite"/>
    </source>
</evidence>
<reference evidence="8 9" key="1">
    <citation type="submission" date="2015-09" db="EMBL/GenBank/DDBJ databases">
        <title>Host preference determinants of Valsa canker pathogens revealed by comparative genomics.</title>
        <authorList>
            <person name="Yin Z."/>
            <person name="Huang L."/>
        </authorList>
    </citation>
    <scope>NUCLEOTIDE SEQUENCE [LARGE SCALE GENOMIC DNA]</scope>
    <source>
        <strain evidence="8 9">YSFL</strain>
    </source>
</reference>
<dbReference type="Pfam" id="PF04082">
    <property type="entry name" value="Fungal_trans"/>
    <property type="match status" value="1"/>
</dbReference>
<keyword evidence="5" id="KW-0539">Nucleus</keyword>
<gene>
    <name evidence="8" type="ORF">VSDG_03995</name>
</gene>
<dbReference type="CDD" id="cd00067">
    <property type="entry name" value="GAL4"/>
    <property type="match status" value="1"/>
</dbReference>
<dbReference type="GO" id="GO:0005634">
    <property type="term" value="C:nucleus"/>
    <property type="evidence" value="ECO:0007669"/>
    <property type="project" value="UniProtKB-SubCell"/>
</dbReference>
<dbReference type="OrthoDB" id="3862662at2759"/>
<comment type="caution">
    <text evidence="8">The sequence shown here is derived from an EMBL/GenBank/DDBJ whole genome shotgun (WGS) entry which is preliminary data.</text>
</comment>
<evidence type="ECO:0000256" key="4">
    <source>
        <dbReference type="ARBA" id="ARBA00023163"/>
    </source>
</evidence>
<keyword evidence="2" id="KW-0479">Metal-binding</keyword>
<dbReference type="GO" id="GO:0006351">
    <property type="term" value="P:DNA-templated transcription"/>
    <property type="evidence" value="ECO:0007669"/>
    <property type="project" value="InterPro"/>
</dbReference>
<dbReference type="InterPro" id="IPR001138">
    <property type="entry name" value="Zn2Cys6_DnaBD"/>
</dbReference>
<dbReference type="SUPFAM" id="SSF57701">
    <property type="entry name" value="Zn2/Cys6 DNA-binding domain"/>
    <property type="match status" value="1"/>
</dbReference>
<dbReference type="GO" id="GO:0008270">
    <property type="term" value="F:zinc ion binding"/>
    <property type="evidence" value="ECO:0007669"/>
    <property type="project" value="InterPro"/>
</dbReference>
<dbReference type="PANTHER" id="PTHR47338:SF20">
    <property type="entry name" value="ZN(II)2CYS6 TRANSCRIPTION FACTOR (EUROFUNG)"/>
    <property type="match status" value="1"/>
</dbReference>
<dbReference type="InterPro" id="IPR007219">
    <property type="entry name" value="XnlR_reg_dom"/>
</dbReference>
<dbReference type="PROSITE" id="PS50048">
    <property type="entry name" value="ZN2_CY6_FUNGAL_2"/>
    <property type="match status" value="1"/>
</dbReference>
<feature type="region of interest" description="Disordered" evidence="6">
    <location>
        <begin position="414"/>
        <end position="447"/>
    </location>
</feature>
<evidence type="ECO:0000256" key="5">
    <source>
        <dbReference type="ARBA" id="ARBA00023242"/>
    </source>
</evidence>
<dbReference type="STRING" id="252740.A0A423W7N1"/>
<dbReference type="GO" id="GO:0000981">
    <property type="term" value="F:DNA-binding transcription factor activity, RNA polymerase II-specific"/>
    <property type="evidence" value="ECO:0007669"/>
    <property type="project" value="InterPro"/>
</dbReference>
<comment type="subcellular location">
    <subcellularLocation>
        <location evidence="1">Nucleus</location>
    </subcellularLocation>
</comment>
<evidence type="ECO:0000256" key="3">
    <source>
        <dbReference type="ARBA" id="ARBA00023015"/>
    </source>
</evidence>
<dbReference type="SMART" id="SM00066">
    <property type="entry name" value="GAL4"/>
    <property type="match status" value="1"/>
</dbReference>
<feature type="compositionally biased region" description="Gly residues" evidence="6">
    <location>
        <begin position="420"/>
        <end position="433"/>
    </location>
</feature>
<keyword evidence="3" id="KW-0805">Transcription regulation</keyword>
<dbReference type="CDD" id="cd12148">
    <property type="entry name" value="fungal_TF_MHR"/>
    <property type="match status" value="1"/>
</dbReference>
<evidence type="ECO:0000259" key="7">
    <source>
        <dbReference type="PROSITE" id="PS50048"/>
    </source>
</evidence>
<keyword evidence="9" id="KW-1185">Reference proteome</keyword>
<organism evidence="8 9">
    <name type="scientific">Cytospora chrysosperma</name>
    <name type="common">Cytospora canker fungus</name>
    <name type="synonym">Sphaeria chrysosperma</name>
    <dbReference type="NCBI Taxonomy" id="252740"/>
    <lineage>
        <taxon>Eukaryota</taxon>
        <taxon>Fungi</taxon>
        <taxon>Dikarya</taxon>
        <taxon>Ascomycota</taxon>
        <taxon>Pezizomycotina</taxon>
        <taxon>Sordariomycetes</taxon>
        <taxon>Sordariomycetidae</taxon>
        <taxon>Diaporthales</taxon>
        <taxon>Cytosporaceae</taxon>
        <taxon>Cytospora</taxon>
    </lineage>
</organism>
<dbReference type="Gene3D" id="4.10.240.10">
    <property type="entry name" value="Zn(2)-C6 fungal-type DNA-binding domain"/>
    <property type="match status" value="1"/>
</dbReference>
<accession>A0A423W7N1</accession>
<dbReference type="GO" id="GO:0003677">
    <property type="term" value="F:DNA binding"/>
    <property type="evidence" value="ECO:0007669"/>
    <property type="project" value="InterPro"/>
</dbReference>
<dbReference type="Proteomes" id="UP000284375">
    <property type="component" value="Unassembled WGS sequence"/>
</dbReference>
<dbReference type="InterPro" id="IPR050815">
    <property type="entry name" value="TF_fung"/>
</dbReference>
<sequence length="643" mass="68990">MSLFLLPREQDATTPRAAQACKTCRKQKRRCDKALPACSRCASLQRPCDYSEPPAEAPAAPTAEAFASLQVKLAEIEAKLDANRTPSAVADVVLPTPGFSPGDVPMGNANPDGGDLYMGGQEGQPLCRNRFPSMFFLDLDVYKGVGVRIPKPSVEIPMTVLEILASTNVIEDTTTTYFDTIHRWYPFISRKRMNLGISLQDGGPDLALLFLTMKLITTPPGTDMTSSTLSPSFSATAADTHLYTTSKQFLALLESAGTASILYLQAMILVALYEYAHGIYPAAWMTSGSCVRYASMLGLQSYQESRAVLGPCTTWTEAEERRRVWWAAHVLDRAVSLGTKRPFAGGPDPPPDTDFLPVDDRAWDEGHMARSLQRPVGTPVGERGAFGPFARLAQASVLTSRAMAHCKRATARYARSRGQGTSGGSPGAVGGGVVAAEEPEPEQEQEKPYDIREATAVLSDLRALCEAISGDLADAGGQGGGSAHLALALAPSRCLVWSASVMVLDLYSCPEHMRPGAGSEADESRSEQDLAMQVEAINGLNVAGETIRAFAGDILGLTSTAPGALGDGADKLSPLCLDALYCALATYHWQWKENGQPEMKQGMDETRAALGRLAPRWRLAGEYLKIDRYSGVTIVMGAREDGT</sequence>
<dbReference type="SMART" id="SM00906">
    <property type="entry name" value="Fungal_trans"/>
    <property type="match status" value="1"/>
</dbReference>
<evidence type="ECO:0000256" key="1">
    <source>
        <dbReference type="ARBA" id="ARBA00004123"/>
    </source>
</evidence>
<name>A0A423W7N1_CYTCH</name>
<protein>
    <recommendedName>
        <fullName evidence="7">Zn(2)-C6 fungal-type domain-containing protein</fullName>
    </recommendedName>
</protein>